<sequence length="41" mass="4840">MNHMGILEGNCIIPLFVQLRKCVLCKYFELSFFLSIWCLCL</sequence>
<dbReference type="EMBL" id="GBXM01036266">
    <property type="protein sequence ID" value="JAH72311.1"/>
    <property type="molecule type" value="Transcribed_RNA"/>
</dbReference>
<name>A0A0E9V2V7_ANGAN</name>
<protein>
    <submittedName>
        <fullName evidence="1">Uncharacterized protein</fullName>
    </submittedName>
</protein>
<accession>A0A0E9V2V7</accession>
<reference evidence="1" key="2">
    <citation type="journal article" date="2015" name="Fish Shellfish Immunol.">
        <title>Early steps in the European eel (Anguilla anguilla)-Vibrio vulnificus interaction in the gills: Role of the RtxA13 toxin.</title>
        <authorList>
            <person name="Callol A."/>
            <person name="Pajuelo D."/>
            <person name="Ebbesson L."/>
            <person name="Teles M."/>
            <person name="MacKenzie S."/>
            <person name="Amaro C."/>
        </authorList>
    </citation>
    <scope>NUCLEOTIDE SEQUENCE</scope>
</reference>
<proteinExistence type="predicted"/>
<evidence type="ECO:0000313" key="1">
    <source>
        <dbReference type="EMBL" id="JAH72311.1"/>
    </source>
</evidence>
<dbReference type="AlphaFoldDB" id="A0A0E9V2V7"/>
<reference evidence="1" key="1">
    <citation type="submission" date="2014-11" db="EMBL/GenBank/DDBJ databases">
        <authorList>
            <person name="Amaro Gonzalez C."/>
        </authorList>
    </citation>
    <scope>NUCLEOTIDE SEQUENCE</scope>
</reference>
<organism evidence="1">
    <name type="scientific">Anguilla anguilla</name>
    <name type="common">European freshwater eel</name>
    <name type="synonym">Muraena anguilla</name>
    <dbReference type="NCBI Taxonomy" id="7936"/>
    <lineage>
        <taxon>Eukaryota</taxon>
        <taxon>Metazoa</taxon>
        <taxon>Chordata</taxon>
        <taxon>Craniata</taxon>
        <taxon>Vertebrata</taxon>
        <taxon>Euteleostomi</taxon>
        <taxon>Actinopterygii</taxon>
        <taxon>Neopterygii</taxon>
        <taxon>Teleostei</taxon>
        <taxon>Anguilliformes</taxon>
        <taxon>Anguillidae</taxon>
        <taxon>Anguilla</taxon>
    </lineage>
</organism>